<protein>
    <submittedName>
        <fullName evidence="1">Uncharacterized protein</fullName>
    </submittedName>
</protein>
<dbReference type="EMBL" id="BQNB010011875">
    <property type="protein sequence ID" value="GJS96295.1"/>
    <property type="molecule type" value="Genomic_DNA"/>
</dbReference>
<reference evidence="1" key="1">
    <citation type="journal article" date="2022" name="Int. J. Mol. Sci.">
        <title>Draft Genome of Tanacetum Coccineum: Genomic Comparison of Closely Related Tanacetum-Family Plants.</title>
        <authorList>
            <person name="Yamashiro T."/>
            <person name="Shiraishi A."/>
            <person name="Nakayama K."/>
            <person name="Satake H."/>
        </authorList>
    </citation>
    <scope>NUCLEOTIDE SEQUENCE</scope>
</reference>
<dbReference type="Proteomes" id="UP001151760">
    <property type="component" value="Unassembled WGS sequence"/>
</dbReference>
<proteinExistence type="predicted"/>
<reference evidence="1" key="2">
    <citation type="submission" date="2022-01" db="EMBL/GenBank/DDBJ databases">
        <authorList>
            <person name="Yamashiro T."/>
            <person name="Shiraishi A."/>
            <person name="Satake H."/>
            <person name="Nakayama K."/>
        </authorList>
    </citation>
    <scope>NUCLEOTIDE SEQUENCE</scope>
</reference>
<keyword evidence="2" id="KW-1185">Reference proteome</keyword>
<evidence type="ECO:0000313" key="2">
    <source>
        <dbReference type="Proteomes" id="UP001151760"/>
    </source>
</evidence>
<sequence length="145" mass="16702">MLPEIPEFAVFGKTTQPSMDSITKCKKNHLNYTLGSAKHISDQTNKGPSEIGMTESKHKLRVDQEELETVSVNWWGCKGYFNIRGHRLRVGLAKLATMSKDDWRWWFNICREKGSDVVEGLFSVQECVYRCLPVLRVLCGTERMF</sequence>
<evidence type="ECO:0000313" key="1">
    <source>
        <dbReference type="EMBL" id="GJS96295.1"/>
    </source>
</evidence>
<gene>
    <name evidence="1" type="ORF">Tco_0803263</name>
</gene>
<comment type="caution">
    <text evidence="1">The sequence shown here is derived from an EMBL/GenBank/DDBJ whole genome shotgun (WGS) entry which is preliminary data.</text>
</comment>
<accession>A0ABQ5A585</accession>
<organism evidence="1 2">
    <name type="scientific">Tanacetum coccineum</name>
    <dbReference type="NCBI Taxonomy" id="301880"/>
    <lineage>
        <taxon>Eukaryota</taxon>
        <taxon>Viridiplantae</taxon>
        <taxon>Streptophyta</taxon>
        <taxon>Embryophyta</taxon>
        <taxon>Tracheophyta</taxon>
        <taxon>Spermatophyta</taxon>
        <taxon>Magnoliopsida</taxon>
        <taxon>eudicotyledons</taxon>
        <taxon>Gunneridae</taxon>
        <taxon>Pentapetalae</taxon>
        <taxon>asterids</taxon>
        <taxon>campanulids</taxon>
        <taxon>Asterales</taxon>
        <taxon>Asteraceae</taxon>
        <taxon>Asteroideae</taxon>
        <taxon>Anthemideae</taxon>
        <taxon>Anthemidinae</taxon>
        <taxon>Tanacetum</taxon>
    </lineage>
</organism>
<name>A0ABQ5A585_9ASTR</name>